<evidence type="ECO:0000259" key="11">
    <source>
        <dbReference type="PROSITE" id="PS50110"/>
    </source>
</evidence>
<evidence type="ECO:0000256" key="1">
    <source>
        <dbReference type="ARBA" id="ARBA00004496"/>
    </source>
</evidence>
<dbReference type="PIRSF" id="PIRSF006171">
    <property type="entry name" value="RR_citrat_malat"/>
    <property type="match status" value="1"/>
</dbReference>
<dbReference type="GO" id="GO:0000156">
    <property type="term" value="F:phosphorelay response regulator activity"/>
    <property type="evidence" value="ECO:0007669"/>
    <property type="project" value="TreeGrafter"/>
</dbReference>
<dbReference type="InterPro" id="IPR024187">
    <property type="entry name" value="Sig_transdc_resp-reg_cit/mal"/>
</dbReference>
<dbReference type="InterPro" id="IPR001789">
    <property type="entry name" value="Sig_transdc_resp-reg_receiver"/>
</dbReference>
<keyword evidence="5 9" id="KW-0805">Transcription regulation</keyword>
<dbReference type="InterPro" id="IPR011006">
    <property type="entry name" value="CheY-like_superfamily"/>
</dbReference>
<keyword evidence="4 9" id="KW-0902">Two-component regulatory system</keyword>
<feature type="domain" description="Response regulatory" evidence="11">
    <location>
        <begin position="3"/>
        <end position="119"/>
    </location>
</feature>
<evidence type="ECO:0000313" key="13">
    <source>
        <dbReference type="Proteomes" id="UP000276437"/>
    </source>
</evidence>
<gene>
    <name evidence="12" type="primary">dcuR</name>
    <name evidence="12" type="ORF">MAMMFC1_01435</name>
</gene>
<dbReference type="GO" id="GO:0005737">
    <property type="term" value="C:cytoplasm"/>
    <property type="evidence" value="ECO:0007669"/>
    <property type="project" value="UniProtKB-SubCell"/>
</dbReference>
<dbReference type="Proteomes" id="UP000276437">
    <property type="component" value="Chromosome"/>
</dbReference>
<evidence type="ECO:0000256" key="4">
    <source>
        <dbReference type="ARBA" id="ARBA00023012"/>
    </source>
</evidence>
<evidence type="ECO:0000256" key="7">
    <source>
        <dbReference type="ARBA" id="ARBA00023159"/>
    </source>
</evidence>
<dbReference type="GO" id="GO:0003677">
    <property type="term" value="F:DNA binding"/>
    <property type="evidence" value="ECO:0007669"/>
    <property type="project" value="UniProtKB-KW"/>
</dbReference>
<evidence type="ECO:0000313" key="12">
    <source>
        <dbReference type="EMBL" id="BBB90774.1"/>
    </source>
</evidence>
<evidence type="ECO:0000256" key="9">
    <source>
        <dbReference type="PIRNR" id="PIRNR006171"/>
    </source>
</evidence>
<dbReference type="Pfam" id="PF00072">
    <property type="entry name" value="Response_reg"/>
    <property type="match status" value="1"/>
</dbReference>
<evidence type="ECO:0000256" key="2">
    <source>
        <dbReference type="ARBA" id="ARBA00022490"/>
    </source>
</evidence>
<dbReference type="KEGG" id="mana:MAMMFC1_01435"/>
<keyword evidence="3 10" id="KW-0597">Phosphoprotein</keyword>
<dbReference type="RefSeq" id="WP_126307693.1">
    <property type="nucleotide sequence ID" value="NZ_AP018449.1"/>
</dbReference>
<comment type="subcellular location">
    <subcellularLocation>
        <location evidence="1 9">Cytoplasm</location>
    </subcellularLocation>
</comment>
<keyword evidence="6 9" id="KW-0238">DNA-binding</keyword>
<proteinExistence type="predicted"/>
<sequence>MIKVMIVEDDPMVAELNRRYLEQVEGFTLVASARSVDEALSQLGQHHIDLILLDIFMPGMNGLELLARIRETGRAVDVILVTAACDSHSINEALRSGAVDYLIKPFEFERLHAALSRYRERAVLIKEQPVLTQSELDQCILCKTRSAEENLPKGLDRNTLNKVWENIRQIGNNSFTTEELANFVGISRVSMRKYLGFLKQIGVVSLDVTYGAVGRPVYKYRCVSLDSDFIKRYL</sequence>
<keyword evidence="7 9" id="KW-0010">Activator</keyword>
<evidence type="ECO:0000256" key="5">
    <source>
        <dbReference type="ARBA" id="ARBA00023015"/>
    </source>
</evidence>
<evidence type="ECO:0000256" key="6">
    <source>
        <dbReference type="ARBA" id="ARBA00023125"/>
    </source>
</evidence>
<protein>
    <recommendedName>
        <fullName evidence="9">Transcriptional regulatory protein</fullName>
    </recommendedName>
</protein>
<dbReference type="SMART" id="SM00448">
    <property type="entry name" value="REC"/>
    <property type="match status" value="1"/>
</dbReference>
<dbReference type="OrthoDB" id="9759232at2"/>
<dbReference type="Gene3D" id="3.40.50.2300">
    <property type="match status" value="1"/>
</dbReference>
<feature type="modified residue" description="4-aspartylphosphate" evidence="10">
    <location>
        <position position="54"/>
    </location>
</feature>
<name>A0A348AI76_9FIRM</name>
<dbReference type="InterPro" id="IPR051271">
    <property type="entry name" value="2C-system_Tx_regulators"/>
</dbReference>
<keyword evidence="13" id="KW-1185">Reference proteome</keyword>
<dbReference type="EMBL" id="AP018449">
    <property type="protein sequence ID" value="BBB90774.1"/>
    <property type="molecule type" value="Genomic_DNA"/>
</dbReference>
<keyword evidence="2 9" id="KW-0963">Cytoplasm</keyword>
<dbReference type="SUPFAM" id="SSF52172">
    <property type="entry name" value="CheY-like"/>
    <property type="match status" value="1"/>
</dbReference>
<dbReference type="PANTHER" id="PTHR45526:SF1">
    <property type="entry name" value="TRANSCRIPTIONAL REGULATORY PROTEIN DCUR-RELATED"/>
    <property type="match status" value="1"/>
</dbReference>
<accession>A0A348AI76</accession>
<reference evidence="12 13" key="1">
    <citation type="journal article" date="2018" name="Int. J. Syst. Evol. Microbiol.">
        <title>Methylomusa anaerophila gen. nov., sp. nov., an anaerobic methanol-utilizing bacterium isolated from a microbial fuel cell.</title>
        <authorList>
            <person name="Amano N."/>
            <person name="Yamamuro A."/>
            <person name="Miyahara M."/>
            <person name="Kouzuma A."/>
            <person name="Abe T."/>
            <person name="Watanabe K."/>
        </authorList>
    </citation>
    <scope>NUCLEOTIDE SEQUENCE [LARGE SCALE GENOMIC DNA]</scope>
    <source>
        <strain evidence="12 13">MMFC1</strain>
    </source>
</reference>
<evidence type="ECO:0000256" key="8">
    <source>
        <dbReference type="ARBA" id="ARBA00023163"/>
    </source>
</evidence>
<dbReference type="PROSITE" id="PS50110">
    <property type="entry name" value="RESPONSE_REGULATORY"/>
    <property type="match status" value="1"/>
</dbReference>
<organism evidence="12 13">
    <name type="scientific">Methylomusa anaerophila</name>
    <dbReference type="NCBI Taxonomy" id="1930071"/>
    <lineage>
        <taxon>Bacteria</taxon>
        <taxon>Bacillati</taxon>
        <taxon>Bacillota</taxon>
        <taxon>Negativicutes</taxon>
        <taxon>Selenomonadales</taxon>
        <taxon>Sporomusaceae</taxon>
        <taxon>Methylomusa</taxon>
    </lineage>
</organism>
<dbReference type="PANTHER" id="PTHR45526">
    <property type="entry name" value="TRANSCRIPTIONAL REGULATORY PROTEIN DPIA"/>
    <property type="match status" value="1"/>
</dbReference>
<dbReference type="GO" id="GO:0003700">
    <property type="term" value="F:DNA-binding transcription factor activity"/>
    <property type="evidence" value="ECO:0007669"/>
    <property type="project" value="InterPro"/>
</dbReference>
<evidence type="ECO:0000256" key="3">
    <source>
        <dbReference type="ARBA" id="ARBA00022553"/>
    </source>
</evidence>
<evidence type="ECO:0000256" key="10">
    <source>
        <dbReference type="PROSITE-ProRule" id="PRU00169"/>
    </source>
</evidence>
<dbReference type="AlphaFoldDB" id="A0A348AI76"/>
<dbReference type="CDD" id="cd19925">
    <property type="entry name" value="REC_citrate_TCS"/>
    <property type="match status" value="1"/>
</dbReference>
<keyword evidence="8 9" id="KW-0804">Transcription</keyword>